<organism evidence="2 3">
    <name type="scientific">Tuber borchii</name>
    <name type="common">White truffle</name>
    <dbReference type="NCBI Taxonomy" id="42251"/>
    <lineage>
        <taxon>Eukaryota</taxon>
        <taxon>Fungi</taxon>
        <taxon>Dikarya</taxon>
        <taxon>Ascomycota</taxon>
        <taxon>Pezizomycotina</taxon>
        <taxon>Pezizomycetes</taxon>
        <taxon>Pezizales</taxon>
        <taxon>Tuberaceae</taxon>
        <taxon>Tuber</taxon>
    </lineage>
</organism>
<protein>
    <submittedName>
        <fullName evidence="2">Uncharacterized protein</fullName>
    </submittedName>
</protein>
<dbReference type="Proteomes" id="UP000244722">
    <property type="component" value="Unassembled WGS sequence"/>
</dbReference>
<comment type="caution">
    <text evidence="2">The sequence shown here is derived from an EMBL/GenBank/DDBJ whole genome shotgun (WGS) entry which is preliminary data.</text>
</comment>
<feature type="compositionally biased region" description="Basic and acidic residues" evidence="1">
    <location>
        <begin position="51"/>
        <end position="64"/>
    </location>
</feature>
<keyword evidence="3" id="KW-1185">Reference proteome</keyword>
<accession>A0A2T6ZE61</accession>
<dbReference type="EMBL" id="NESQ01000346">
    <property type="protein sequence ID" value="PUU73787.1"/>
    <property type="molecule type" value="Genomic_DNA"/>
</dbReference>
<feature type="region of interest" description="Disordered" evidence="1">
    <location>
        <begin position="41"/>
        <end position="103"/>
    </location>
</feature>
<dbReference type="AlphaFoldDB" id="A0A2T6ZE61"/>
<evidence type="ECO:0000313" key="2">
    <source>
        <dbReference type="EMBL" id="PUU73787.1"/>
    </source>
</evidence>
<evidence type="ECO:0000313" key="3">
    <source>
        <dbReference type="Proteomes" id="UP000244722"/>
    </source>
</evidence>
<proteinExistence type="predicted"/>
<reference evidence="2 3" key="1">
    <citation type="submission" date="2017-04" db="EMBL/GenBank/DDBJ databases">
        <title>Draft genome sequence of Tuber borchii Vittad., a whitish edible truffle.</title>
        <authorList>
            <consortium name="DOE Joint Genome Institute"/>
            <person name="Murat C."/>
            <person name="Kuo A."/>
            <person name="Barry K.W."/>
            <person name="Clum A."/>
            <person name="Dockter R.B."/>
            <person name="Fauchery L."/>
            <person name="Iotti M."/>
            <person name="Kohler A."/>
            <person name="Labutti K."/>
            <person name="Lindquist E.A."/>
            <person name="Lipzen A."/>
            <person name="Ohm R.A."/>
            <person name="Wang M."/>
            <person name="Grigoriev I.V."/>
            <person name="Zambonelli A."/>
            <person name="Martin F.M."/>
        </authorList>
    </citation>
    <scope>NUCLEOTIDE SEQUENCE [LARGE SCALE GENOMIC DNA]</scope>
    <source>
        <strain evidence="2 3">Tbo3840</strain>
    </source>
</reference>
<evidence type="ECO:0000256" key="1">
    <source>
        <dbReference type="SAM" id="MobiDB-lite"/>
    </source>
</evidence>
<gene>
    <name evidence="2" type="ORF">B9Z19DRAFT_509661</name>
</gene>
<feature type="compositionally biased region" description="Basic and acidic residues" evidence="1">
    <location>
        <begin position="91"/>
        <end position="103"/>
    </location>
</feature>
<sequence length="164" mass="18597">MNSSRIQYYGRRVPVVRVASGLLRLWLPGICVETASFFHQTSKGSAGQRASSKERSSRSDKRMEGGGGRATTKAFPREREESKKKKKKATKERVRESERRKRDEKRERECRLILLLQTGTTGRQNECNELVYGDGGGRGGWRFRKLVSDYPIYLGGRARVASLG</sequence>
<name>A0A2T6ZE61_TUBBO</name>